<feature type="compositionally biased region" description="Polar residues" evidence="1">
    <location>
        <begin position="155"/>
        <end position="186"/>
    </location>
</feature>
<feature type="compositionally biased region" description="Low complexity" evidence="1">
    <location>
        <begin position="30"/>
        <end position="54"/>
    </location>
</feature>
<evidence type="ECO:0000259" key="3">
    <source>
        <dbReference type="Pfam" id="PF13628"/>
    </source>
</evidence>
<evidence type="ECO:0000313" key="5">
    <source>
        <dbReference type="Proteomes" id="UP000480178"/>
    </source>
</evidence>
<sequence>MHNNILKKLTATMMVSAGLLAIDLGPLHAQSQSQQGKTGSTQSQTPTQGTSQTKSKSDAHNGHHGASAKMGNASAGNMFVKKAAESNMAEIELSRLALQNASSQQVKDYAQQMIDHHTMAQQELASIVSGSASVNSGQPGNDASMDDSNTSSNNTPVTANPGNAIGQGNNAATGKQGNSSGSNDPDTANNTGGTTGGSKSGLGAGSTYKSSSTGGGGAGANAGGTTSSTGLGDTDARRPSGVNNGNRDISDTTGISIKSTGPTTTGDPANSADNIGNGNSATSSTDATGGMHHAEASHSDLPTELSPEHQALHTKLSKLNGTEFESQYIQVMVKDHAKAVELFEKQSKNSSDAALQGYASKNLPLIRQHYQTAQKLSASKNSSGKGTSDSK</sequence>
<feature type="region of interest" description="Disordered" evidence="1">
    <location>
        <begin position="130"/>
        <end position="304"/>
    </location>
</feature>
<keyword evidence="5" id="KW-1185">Reference proteome</keyword>
<feature type="compositionally biased region" description="Low complexity" evidence="1">
    <location>
        <begin position="141"/>
        <end position="154"/>
    </location>
</feature>
<protein>
    <submittedName>
        <fullName evidence="4">DUF4142 domain-containing protein</fullName>
    </submittedName>
</protein>
<feature type="signal peptide" evidence="2">
    <location>
        <begin position="1"/>
        <end position="29"/>
    </location>
</feature>
<feature type="compositionally biased region" description="Polar residues" evidence="1">
    <location>
        <begin position="130"/>
        <end position="139"/>
    </location>
</feature>
<dbReference type="KEGG" id="rhoz:GXP67_33560"/>
<dbReference type="InterPro" id="IPR025419">
    <property type="entry name" value="DUF4142"/>
</dbReference>
<feature type="compositionally biased region" description="Low complexity" evidence="1">
    <location>
        <begin position="223"/>
        <end position="233"/>
    </location>
</feature>
<dbReference type="PANTHER" id="PTHR38593">
    <property type="entry name" value="BLR2558 PROTEIN"/>
    <property type="match status" value="1"/>
</dbReference>
<proteinExistence type="predicted"/>
<dbReference type="InterPro" id="IPR012347">
    <property type="entry name" value="Ferritin-like"/>
</dbReference>
<dbReference type="EMBL" id="CP048222">
    <property type="protein sequence ID" value="QHT71232.1"/>
    <property type="molecule type" value="Genomic_DNA"/>
</dbReference>
<feature type="compositionally biased region" description="Gly residues" evidence="1">
    <location>
        <begin position="193"/>
        <end position="204"/>
    </location>
</feature>
<keyword evidence="2" id="KW-0732">Signal</keyword>
<dbReference type="Gene3D" id="1.20.1260.10">
    <property type="match status" value="2"/>
</dbReference>
<feature type="compositionally biased region" description="Polar residues" evidence="1">
    <location>
        <begin position="241"/>
        <end position="287"/>
    </location>
</feature>
<gene>
    <name evidence="4" type="ORF">GXP67_33560</name>
</gene>
<dbReference type="AlphaFoldDB" id="A0A6C0GV68"/>
<dbReference type="RefSeq" id="WP_162447171.1">
    <property type="nucleotide sequence ID" value="NZ_CP048222.1"/>
</dbReference>
<name>A0A6C0GV68_9BACT</name>
<dbReference type="Pfam" id="PF13628">
    <property type="entry name" value="DUF4142"/>
    <property type="match status" value="2"/>
</dbReference>
<feature type="region of interest" description="Disordered" evidence="1">
    <location>
        <begin position="30"/>
        <end position="73"/>
    </location>
</feature>
<accession>A0A6C0GV68</accession>
<evidence type="ECO:0000313" key="4">
    <source>
        <dbReference type="EMBL" id="QHT71232.1"/>
    </source>
</evidence>
<dbReference type="Proteomes" id="UP000480178">
    <property type="component" value="Chromosome"/>
</dbReference>
<feature type="domain" description="DUF4142" evidence="3">
    <location>
        <begin position="294"/>
        <end position="376"/>
    </location>
</feature>
<feature type="chain" id="PRO_5025484993" evidence="2">
    <location>
        <begin position="30"/>
        <end position="391"/>
    </location>
</feature>
<evidence type="ECO:0000256" key="1">
    <source>
        <dbReference type="SAM" id="MobiDB-lite"/>
    </source>
</evidence>
<dbReference type="PANTHER" id="PTHR38593:SF1">
    <property type="entry name" value="BLR2558 PROTEIN"/>
    <property type="match status" value="1"/>
</dbReference>
<feature type="compositionally biased region" description="Gly residues" evidence="1">
    <location>
        <begin position="213"/>
        <end position="222"/>
    </location>
</feature>
<reference evidence="4 5" key="1">
    <citation type="submission" date="2020-01" db="EMBL/GenBank/DDBJ databases">
        <authorList>
            <person name="Kim M.K."/>
        </authorList>
    </citation>
    <scope>NUCLEOTIDE SEQUENCE [LARGE SCALE GENOMIC DNA]</scope>
    <source>
        <strain evidence="4 5">172606-1</strain>
    </source>
</reference>
<evidence type="ECO:0000256" key="2">
    <source>
        <dbReference type="SAM" id="SignalP"/>
    </source>
</evidence>
<organism evidence="4 5">
    <name type="scientific">Rhodocytophaga rosea</name>
    <dbReference type="NCBI Taxonomy" id="2704465"/>
    <lineage>
        <taxon>Bacteria</taxon>
        <taxon>Pseudomonadati</taxon>
        <taxon>Bacteroidota</taxon>
        <taxon>Cytophagia</taxon>
        <taxon>Cytophagales</taxon>
        <taxon>Rhodocytophagaceae</taxon>
        <taxon>Rhodocytophaga</taxon>
    </lineage>
</organism>
<feature type="domain" description="DUF4142" evidence="3">
    <location>
        <begin position="78"/>
        <end position="131"/>
    </location>
</feature>